<dbReference type="PANTHER" id="PTHR12994:SF17">
    <property type="entry name" value="LD30995P"/>
    <property type="match status" value="1"/>
</dbReference>
<comment type="similarity">
    <text evidence="1">Belongs to the peptidase C69 family. Secernin subfamily.</text>
</comment>
<dbReference type="PANTHER" id="PTHR12994">
    <property type="entry name" value="SECERNIN"/>
    <property type="match status" value="1"/>
</dbReference>
<sequence length="426" mass="47500">MKELHGAMRGSCDTFVVMGNCTSHGGVVFGKNSDRPRDEVQEIVYVPGQDHQESTVQCTYIEIEQAKWTHGVILSKPAWMWGAEMGANDKNVCIGNEAVWTKAMDSHEDSKEKLLGMDLVRLGLERGGTAKEALDVIVGLLEKYGQGGPCSDSDPDFTYHNSFLIADPKEAWVLETAGPLWAALKITGGVYNISNQLSIRTEITLSSPHLQEIAKEKGWWNGNGEFNFAEALDSGGGAACIRETSGRRLLTTLSKDRAFEVDHMMEVLRNTESGIARDSSHSHPTASSQVSELRGEGMKGPSCHWFTGTPDPIRSVFKPFVFVPDVCISTHLQSPVFPPHEDPAKMKPRFRKEVDRRHHLYRLHEKAWMGNNKDHLSTLKDLESKCIAEMKAFLADYSPERDAELKDLLVDVVLSEMKFYPTQSHI</sequence>
<dbReference type="EMBL" id="LR900217">
    <property type="protein sequence ID" value="CAD7244736.1"/>
    <property type="molecule type" value="Genomic_DNA"/>
</dbReference>
<dbReference type="Gene3D" id="3.60.60.10">
    <property type="entry name" value="Penicillin V Acylase, Chain A"/>
    <property type="match status" value="1"/>
</dbReference>
<gene>
    <name evidence="2" type="ORF">DSTB1V02_LOCUS4623</name>
</gene>
<protein>
    <recommendedName>
        <fullName evidence="4">Secernin-2</fullName>
    </recommendedName>
</protein>
<evidence type="ECO:0000313" key="3">
    <source>
        <dbReference type="Proteomes" id="UP000677054"/>
    </source>
</evidence>
<organism evidence="2">
    <name type="scientific">Darwinula stevensoni</name>
    <dbReference type="NCBI Taxonomy" id="69355"/>
    <lineage>
        <taxon>Eukaryota</taxon>
        <taxon>Metazoa</taxon>
        <taxon>Ecdysozoa</taxon>
        <taxon>Arthropoda</taxon>
        <taxon>Crustacea</taxon>
        <taxon>Oligostraca</taxon>
        <taxon>Ostracoda</taxon>
        <taxon>Podocopa</taxon>
        <taxon>Podocopida</taxon>
        <taxon>Darwinulocopina</taxon>
        <taxon>Darwinuloidea</taxon>
        <taxon>Darwinulidae</taxon>
        <taxon>Darwinula</taxon>
    </lineage>
</organism>
<evidence type="ECO:0000256" key="1">
    <source>
        <dbReference type="ARBA" id="ARBA00005705"/>
    </source>
</evidence>
<dbReference type="OrthoDB" id="5175656at2759"/>
<proteinExistence type="inferred from homology"/>
<accession>A0A7R8XCM4</accession>
<evidence type="ECO:0000313" key="2">
    <source>
        <dbReference type="EMBL" id="CAD7244736.1"/>
    </source>
</evidence>
<dbReference type="GO" id="GO:0006508">
    <property type="term" value="P:proteolysis"/>
    <property type="evidence" value="ECO:0007669"/>
    <property type="project" value="InterPro"/>
</dbReference>
<reference evidence="2" key="1">
    <citation type="submission" date="2020-11" db="EMBL/GenBank/DDBJ databases">
        <authorList>
            <person name="Tran Van P."/>
        </authorList>
    </citation>
    <scope>NUCLEOTIDE SEQUENCE</scope>
</reference>
<evidence type="ECO:0008006" key="4">
    <source>
        <dbReference type="Google" id="ProtNLM"/>
    </source>
</evidence>
<dbReference type="Proteomes" id="UP000677054">
    <property type="component" value="Unassembled WGS sequence"/>
</dbReference>
<dbReference type="GO" id="GO:0016805">
    <property type="term" value="F:dipeptidase activity"/>
    <property type="evidence" value="ECO:0007669"/>
    <property type="project" value="InterPro"/>
</dbReference>
<dbReference type="Pfam" id="PF03577">
    <property type="entry name" value="Peptidase_C69"/>
    <property type="match status" value="1"/>
</dbReference>
<name>A0A7R8XCM4_9CRUS</name>
<dbReference type="EMBL" id="CAJPEV010000700">
    <property type="protein sequence ID" value="CAG0887725.1"/>
    <property type="molecule type" value="Genomic_DNA"/>
</dbReference>
<dbReference type="GO" id="GO:0070004">
    <property type="term" value="F:cysteine-type exopeptidase activity"/>
    <property type="evidence" value="ECO:0007669"/>
    <property type="project" value="InterPro"/>
</dbReference>
<keyword evidence="3" id="KW-1185">Reference proteome</keyword>
<dbReference type="InterPro" id="IPR005322">
    <property type="entry name" value="Peptidase_C69"/>
</dbReference>
<dbReference type="AlphaFoldDB" id="A0A7R8XCM4"/>